<protein>
    <submittedName>
        <fullName evidence="2">Uncharacterized protein</fullName>
    </submittedName>
</protein>
<feature type="non-terminal residue" evidence="2">
    <location>
        <position position="1"/>
    </location>
</feature>
<comment type="caution">
    <text evidence="2">The sequence shown here is derived from an EMBL/GenBank/DDBJ whole genome shotgun (WGS) entry which is preliminary data.</text>
</comment>
<dbReference type="AlphaFoldDB" id="A0A9N7V2K2"/>
<evidence type="ECO:0000313" key="2">
    <source>
        <dbReference type="EMBL" id="CAB1441339.1"/>
    </source>
</evidence>
<dbReference type="Proteomes" id="UP001153269">
    <property type="component" value="Unassembled WGS sequence"/>
</dbReference>
<evidence type="ECO:0000313" key="3">
    <source>
        <dbReference type="Proteomes" id="UP001153269"/>
    </source>
</evidence>
<gene>
    <name evidence="2" type="ORF">PLEPLA_LOCUS29115</name>
</gene>
<sequence>RVPRHPLSWLSLLSPTVDSVPPDTQRPLCPTHVPLSYCPPRRLLSLIPLSHLSLLSHARCSASSPSVTLLSPVLLVCHPVPHLTSVTLVRPFQGGTSASRPQSPACRHSSDKESHIDADDEMRRRREWTEETSRGRMERDGTEDEMETDRRDESRRTTRADGGRDGREERE</sequence>
<reference evidence="2" key="1">
    <citation type="submission" date="2020-03" db="EMBL/GenBank/DDBJ databases">
        <authorList>
            <person name="Weist P."/>
        </authorList>
    </citation>
    <scope>NUCLEOTIDE SEQUENCE</scope>
</reference>
<feature type="compositionally biased region" description="Basic and acidic residues" evidence="1">
    <location>
        <begin position="108"/>
        <end position="140"/>
    </location>
</feature>
<name>A0A9N7V2K2_PLEPL</name>
<proteinExistence type="predicted"/>
<evidence type="ECO:0000256" key="1">
    <source>
        <dbReference type="SAM" id="MobiDB-lite"/>
    </source>
</evidence>
<accession>A0A9N7V2K2</accession>
<feature type="region of interest" description="Disordered" evidence="1">
    <location>
        <begin position="92"/>
        <end position="171"/>
    </location>
</feature>
<feature type="compositionally biased region" description="Basic and acidic residues" evidence="1">
    <location>
        <begin position="148"/>
        <end position="171"/>
    </location>
</feature>
<keyword evidence="3" id="KW-1185">Reference proteome</keyword>
<dbReference type="EMBL" id="CADEAL010002623">
    <property type="protein sequence ID" value="CAB1441339.1"/>
    <property type="molecule type" value="Genomic_DNA"/>
</dbReference>
<organism evidence="2 3">
    <name type="scientific">Pleuronectes platessa</name>
    <name type="common">European plaice</name>
    <dbReference type="NCBI Taxonomy" id="8262"/>
    <lineage>
        <taxon>Eukaryota</taxon>
        <taxon>Metazoa</taxon>
        <taxon>Chordata</taxon>
        <taxon>Craniata</taxon>
        <taxon>Vertebrata</taxon>
        <taxon>Euteleostomi</taxon>
        <taxon>Actinopterygii</taxon>
        <taxon>Neopterygii</taxon>
        <taxon>Teleostei</taxon>
        <taxon>Neoteleostei</taxon>
        <taxon>Acanthomorphata</taxon>
        <taxon>Carangaria</taxon>
        <taxon>Pleuronectiformes</taxon>
        <taxon>Pleuronectoidei</taxon>
        <taxon>Pleuronectidae</taxon>
        <taxon>Pleuronectes</taxon>
    </lineage>
</organism>